<dbReference type="EMBL" id="BAABGX010000001">
    <property type="protein sequence ID" value="GAA4295086.1"/>
    <property type="molecule type" value="Genomic_DNA"/>
</dbReference>
<reference evidence="2" key="1">
    <citation type="journal article" date="2019" name="Int. J. Syst. Evol. Microbiol.">
        <title>The Global Catalogue of Microorganisms (GCM) 10K type strain sequencing project: providing services to taxonomists for standard genome sequencing and annotation.</title>
        <authorList>
            <consortium name="The Broad Institute Genomics Platform"/>
            <consortium name="The Broad Institute Genome Sequencing Center for Infectious Disease"/>
            <person name="Wu L."/>
            <person name="Ma J."/>
        </authorList>
    </citation>
    <scope>NUCLEOTIDE SEQUENCE [LARGE SCALE GENOMIC DNA]</scope>
    <source>
        <strain evidence="2">JCM 17917</strain>
    </source>
</reference>
<dbReference type="InterPro" id="IPR011990">
    <property type="entry name" value="TPR-like_helical_dom_sf"/>
</dbReference>
<evidence type="ECO:0000313" key="1">
    <source>
        <dbReference type="EMBL" id="GAA4295086.1"/>
    </source>
</evidence>
<proteinExistence type="predicted"/>
<gene>
    <name evidence="1" type="ORF">GCM10023183_00480</name>
</gene>
<evidence type="ECO:0000313" key="2">
    <source>
        <dbReference type="Proteomes" id="UP001501844"/>
    </source>
</evidence>
<evidence type="ECO:0008006" key="3">
    <source>
        <dbReference type="Google" id="ProtNLM"/>
    </source>
</evidence>
<dbReference type="Gene3D" id="1.25.40.10">
    <property type="entry name" value="Tetratricopeptide repeat domain"/>
    <property type="match status" value="1"/>
</dbReference>
<protein>
    <recommendedName>
        <fullName evidence="3">Tetratricopeptide repeat-containing protein</fullName>
    </recommendedName>
</protein>
<organism evidence="1 2">
    <name type="scientific">Nibribacter koreensis</name>
    <dbReference type="NCBI Taxonomy" id="1084519"/>
    <lineage>
        <taxon>Bacteria</taxon>
        <taxon>Pseudomonadati</taxon>
        <taxon>Bacteroidota</taxon>
        <taxon>Cytophagia</taxon>
        <taxon>Cytophagales</taxon>
        <taxon>Hymenobacteraceae</taxon>
        <taxon>Nibribacter</taxon>
    </lineage>
</organism>
<keyword evidence="2" id="KW-1185">Reference proteome</keyword>
<dbReference type="Proteomes" id="UP001501844">
    <property type="component" value="Unassembled WGS sequence"/>
</dbReference>
<accession>A0ABP8F5C4</accession>
<comment type="caution">
    <text evidence="1">The sequence shown here is derived from an EMBL/GenBank/DDBJ whole genome shotgun (WGS) entry which is preliminary data.</text>
</comment>
<name>A0ABP8F5C4_9BACT</name>
<dbReference type="RefSeq" id="WP_345161132.1">
    <property type="nucleotide sequence ID" value="NZ_BAABGX010000001.1"/>
</dbReference>
<sequence>MKTKLQLLLLLVLCTMCGQPQKNYVAKVKLLQLDEDNFYDKELVYDVIFDAQELEIDSVKNLSRQLFLQGMDQFINKKNPTQAVELLKKSIRVFPDAKTYYELGNAIVESQLWTHEAIKAYEVADHLQFQPKANINFAKATAYAKIEQEKQQNEYRGNAYSELYRAFENGFSDTLLLFKNPSLKLVYNSPEFQKRLGYLRMSQEERLPDNQYALFLKSFKPASQPFEIPLDKVDMKAYNQAVSYDFAKFIPEMQNTSFGRDVSHDFFFVAKVAETPQYTALLYSSVSFYEEDMQPVLTKLVTFNSTRKQIASLLFSCQCSAEKVKKGKIENNLITLEDFKRIWKQPIDKVSFEENSVLKYEPLATATYRLTDTGEIVAEEVPANYKDTKIIASKN</sequence>